<feature type="transmembrane region" description="Helical" evidence="4">
    <location>
        <begin position="66"/>
        <end position="85"/>
    </location>
</feature>
<dbReference type="EMBL" id="AP018042">
    <property type="protein sequence ID" value="BAX80773.1"/>
    <property type="molecule type" value="Genomic_DNA"/>
</dbReference>
<accession>A0A1Y1CL36</accession>
<dbReference type="Gene3D" id="3.30.70.20">
    <property type="match status" value="1"/>
</dbReference>
<dbReference type="AlphaFoldDB" id="A0A1Y1CL36"/>
<dbReference type="InterPro" id="IPR017900">
    <property type="entry name" value="4Fe4S_Fe_S_CS"/>
</dbReference>
<dbReference type="KEGG" id="mbas:ALGA_2451"/>
<dbReference type="InterPro" id="IPR017896">
    <property type="entry name" value="4Fe4S_Fe-S-bd"/>
</dbReference>
<feature type="transmembrane region" description="Helical" evidence="4">
    <location>
        <begin position="38"/>
        <end position="60"/>
    </location>
</feature>
<sequence length="459" mass="52443">MHSIYTLAILICLVIAIIFFLSLLYTSITFWRENEKRATFRALLITLVLPVPYLLCWYYSWEIAALVLSIDLLLTLFAFAIPFTTTKNICGDFPKTQIDERDIMFSRNELKVDTERYKEYYQNHPDKEELDSKFRKEAGLLNKESIFYNSMAYAASNASFFAVDQFKNAIDGPVNPVKEKISQEKMLIFLENWGKKLGALNVGFTKLSDYHYYSHKGRGDRYGEEITNHHAYAIAFTVEMTQEMVAAAPQASIVMESGQQYLEAGRIAVQMGQFLRNLGYSAKAHIDGNYEVLCPLVARDAGLGEIGRMGLLMTPKEGPQVRLGVVTTDFELPYMKWKKNNSLLDFCNRCMKCAEVCPSQSISFDSPKLVNGTKRWQINSESCFTYWSKAGTDCGRCMATCPYSHPNNLLHNSIRWGIKHSPLFRRIAVPLDDFFYGRKPKSANMPSWIPQKNKTNLNS</sequence>
<reference evidence="6 7" key="1">
    <citation type="journal article" date="2018" name="Mar. Genomics">
        <title>Complete genome sequence of Marinifilaceae bacterium strain SPP2, isolated from the Antarctic marine sediment.</title>
        <authorList>
            <person name="Watanabe M."/>
            <person name="Kojima H."/>
            <person name="Fukui M."/>
        </authorList>
    </citation>
    <scope>NUCLEOTIDE SEQUENCE [LARGE SCALE GENOMIC DNA]</scope>
    <source>
        <strain evidence="6 7">SPP2</strain>
    </source>
</reference>
<protein>
    <recommendedName>
        <fullName evidence="5">4Fe-4S ferredoxin-type domain-containing protein</fullName>
    </recommendedName>
</protein>
<dbReference type="PANTHER" id="PTHR42827:SF1">
    <property type="entry name" value="IRON-SULFUR CLUSTER-BINDING PROTEIN"/>
    <property type="match status" value="1"/>
</dbReference>
<gene>
    <name evidence="6" type="ORF">ALGA_2451</name>
</gene>
<feature type="transmembrane region" description="Helical" evidence="4">
    <location>
        <begin position="6"/>
        <end position="26"/>
    </location>
</feature>
<keyword evidence="3" id="KW-0411">Iron-sulfur</keyword>
<evidence type="ECO:0000313" key="6">
    <source>
        <dbReference type="EMBL" id="BAX80773.1"/>
    </source>
</evidence>
<organism evidence="6 7">
    <name type="scientific">Labilibaculum antarcticum</name>
    <dbReference type="NCBI Taxonomy" id="1717717"/>
    <lineage>
        <taxon>Bacteria</taxon>
        <taxon>Pseudomonadati</taxon>
        <taxon>Bacteroidota</taxon>
        <taxon>Bacteroidia</taxon>
        <taxon>Marinilabiliales</taxon>
        <taxon>Marinifilaceae</taxon>
        <taxon>Labilibaculum</taxon>
    </lineage>
</organism>
<dbReference type="Proteomes" id="UP000218267">
    <property type="component" value="Chromosome"/>
</dbReference>
<keyword evidence="7" id="KW-1185">Reference proteome</keyword>
<keyword evidence="4" id="KW-0472">Membrane</keyword>
<dbReference type="PROSITE" id="PS00198">
    <property type="entry name" value="4FE4S_FER_1"/>
    <property type="match status" value="1"/>
</dbReference>
<keyword evidence="1" id="KW-0479">Metal-binding</keyword>
<evidence type="ECO:0000313" key="7">
    <source>
        <dbReference type="Proteomes" id="UP000218267"/>
    </source>
</evidence>
<dbReference type="GO" id="GO:0046872">
    <property type="term" value="F:metal ion binding"/>
    <property type="evidence" value="ECO:0007669"/>
    <property type="project" value="UniProtKB-KW"/>
</dbReference>
<keyword evidence="4" id="KW-0812">Transmembrane</keyword>
<keyword evidence="4" id="KW-1133">Transmembrane helix</keyword>
<name>A0A1Y1CL36_9BACT</name>
<dbReference type="PANTHER" id="PTHR42827">
    <property type="entry name" value="IRON-SULFUR CLUSTER-BINDING PROTEIN-RELATED"/>
    <property type="match status" value="1"/>
</dbReference>
<dbReference type="RefSeq" id="WP_096429615.1">
    <property type="nucleotide sequence ID" value="NZ_AP018042.1"/>
</dbReference>
<evidence type="ECO:0000256" key="4">
    <source>
        <dbReference type="SAM" id="Phobius"/>
    </source>
</evidence>
<evidence type="ECO:0000256" key="1">
    <source>
        <dbReference type="ARBA" id="ARBA00022723"/>
    </source>
</evidence>
<dbReference type="PROSITE" id="PS51379">
    <property type="entry name" value="4FE4S_FER_2"/>
    <property type="match status" value="1"/>
</dbReference>
<keyword evidence="2" id="KW-0408">Iron</keyword>
<dbReference type="GO" id="GO:0051536">
    <property type="term" value="F:iron-sulfur cluster binding"/>
    <property type="evidence" value="ECO:0007669"/>
    <property type="project" value="UniProtKB-KW"/>
</dbReference>
<dbReference type="OrthoDB" id="9815745at2"/>
<dbReference type="SUPFAM" id="SSF54862">
    <property type="entry name" value="4Fe-4S ferredoxins"/>
    <property type="match status" value="1"/>
</dbReference>
<evidence type="ECO:0000256" key="2">
    <source>
        <dbReference type="ARBA" id="ARBA00023004"/>
    </source>
</evidence>
<reference evidence="7" key="2">
    <citation type="journal article" date="2020" name="Antonie Van Leeuwenhoek">
        <title>Labilibaculum antarcticum sp. nov., a novel facultative anaerobic, psychrotorelant bacterium isolated from marine sediment of Antarctica.</title>
        <authorList>
            <person name="Watanabe M."/>
            <person name="Kojima H."/>
            <person name="Fukui M."/>
        </authorList>
    </citation>
    <scope>NUCLEOTIDE SEQUENCE [LARGE SCALE GENOMIC DNA]</scope>
    <source>
        <strain evidence="7">SPP2</strain>
    </source>
</reference>
<proteinExistence type="predicted"/>
<evidence type="ECO:0000259" key="5">
    <source>
        <dbReference type="PROSITE" id="PS51379"/>
    </source>
</evidence>
<evidence type="ECO:0000256" key="3">
    <source>
        <dbReference type="ARBA" id="ARBA00023014"/>
    </source>
</evidence>
<feature type="domain" description="4Fe-4S ferredoxin-type" evidence="5">
    <location>
        <begin position="338"/>
        <end position="367"/>
    </location>
</feature>
<dbReference type="Pfam" id="PF12838">
    <property type="entry name" value="Fer4_7"/>
    <property type="match status" value="1"/>
</dbReference>